<dbReference type="SUPFAM" id="SSF56281">
    <property type="entry name" value="Metallo-hydrolase/oxidoreductase"/>
    <property type="match status" value="1"/>
</dbReference>
<dbReference type="EMBL" id="JALJRB010000039">
    <property type="protein sequence ID" value="MCJ8502993.1"/>
    <property type="molecule type" value="Genomic_DNA"/>
</dbReference>
<dbReference type="PANTHER" id="PTHR11203">
    <property type="entry name" value="CLEAVAGE AND POLYADENYLATION SPECIFICITY FACTOR FAMILY MEMBER"/>
    <property type="match status" value="1"/>
</dbReference>
<dbReference type="Pfam" id="PF00753">
    <property type="entry name" value="Lactamase_B"/>
    <property type="match status" value="1"/>
</dbReference>
<protein>
    <submittedName>
        <fullName evidence="2">MBL fold metallo-hydrolase</fullName>
    </submittedName>
</protein>
<dbReference type="RefSeq" id="WP_246914642.1">
    <property type="nucleotide sequence ID" value="NZ_JALJRB010000039.1"/>
</dbReference>
<dbReference type="InterPro" id="IPR001279">
    <property type="entry name" value="Metallo-B-lactamas"/>
</dbReference>
<evidence type="ECO:0000313" key="3">
    <source>
        <dbReference type="Proteomes" id="UP001165427"/>
    </source>
</evidence>
<feature type="domain" description="Metallo-beta-lactamase" evidence="1">
    <location>
        <begin position="15"/>
        <end position="168"/>
    </location>
</feature>
<dbReference type="CDD" id="cd16295">
    <property type="entry name" value="TTHA0252-CPSF-like_MBL-fold"/>
    <property type="match status" value="1"/>
</dbReference>
<keyword evidence="3" id="KW-1185">Reference proteome</keyword>
<dbReference type="SMART" id="SM00849">
    <property type="entry name" value="Lactamase_B"/>
    <property type="match status" value="1"/>
</dbReference>
<dbReference type="PROSITE" id="PS51257">
    <property type="entry name" value="PROKAR_LIPOPROTEIN"/>
    <property type="match status" value="1"/>
</dbReference>
<dbReference type="AlphaFoldDB" id="A0AA41US67"/>
<evidence type="ECO:0000313" key="2">
    <source>
        <dbReference type="EMBL" id="MCJ8502993.1"/>
    </source>
</evidence>
<dbReference type="Proteomes" id="UP001165427">
    <property type="component" value="Unassembled WGS sequence"/>
</dbReference>
<dbReference type="GO" id="GO:0004521">
    <property type="term" value="F:RNA endonuclease activity"/>
    <property type="evidence" value="ECO:0007669"/>
    <property type="project" value="TreeGrafter"/>
</dbReference>
<sequence>MKYPVVHLGGAACVTGSCHLVQLQGVNILVDCGLTQGDDRSCDVAAWPVKVAELDFIILTHAHVDHIGLLPRLVAEGFEGEILCSHPTKALLAPMLNDAMRFDAFSRAEREGIGRKIDELSWGFEYGQVFDLKRGLSFKLGRAGHILGSCFVRIESGRDDYSILFSGE</sequence>
<dbReference type="InterPro" id="IPR050698">
    <property type="entry name" value="MBL"/>
</dbReference>
<dbReference type="Gene3D" id="3.60.15.10">
    <property type="entry name" value="Ribonuclease Z/Hydroxyacylglutathione hydrolase-like"/>
    <property type="match status" value="1"/>
</dbReference>
<reference evidence="2" key="1">
    <citation type="submission" date="2022-04" db="EMBL/GenBank/DDBJ databases">
        <title>Desulfatitalea alkaliphila sp. nov., a novel anaerobic sulfate-reducing bacterium isolated from terrestrial mud volcano, Taman Peninsula, Russia.</title>
        <authorList>
            <person name="Khomyakova M.A."/>
            <person name="Merkel A.Y."/>
            <person name="Slobodkin A.I."/>
        </authorList>
    </citation>
    <scope>NUCLEOTIDE SEQUENCE</scope>
    <source>
        <strain evidence="2">M08but</strain>
    </source>
</reference>
<name>A0AA41US67_9BACT</name>
<comment type="caution">
    <text evidence="2">The sequence shown here is derived from an EMBL/GenBank/DDBJ whole genome shotgun (WGS) entry which is preliminary data.</text>
</comment>
<organism evidence="2 3">
    <name type="scientific">Desulfatitalea alkaliphila</name>
    <dbReference type="NCBI Taxonomy" id="2929485"/>
    <lineage>
        <taxon>Bacteria</taxon>
        <taxon>Pseudomonadati</taxon>
        <taxon>Thermodesulfobacteriota</taxon>
        <taxon>Desulfobacteria</taxon>
        <taxon>Desulfobacterales</taxon>
        <taxon>Desulfosarcinaceae</taxon>
        <taxon>Desulfatitalea</taxon>
    </lineage>
</organism>
<dbReference type="InterPro" id="IPR036866">
    <property type="entry name" value="RibonucZ/Hydroxyglut_hydro"/>
</dbReference>
<gene>
    <name evidence="2" type="ORF">MRX98_20625</name>
</gene>
<proteinExistence type="predicted"/>
<dbReference type="PANTHER" id="PTHR11203:SF37">
    <property type="entry name" value="INTEGRATOR COMPLEX SUBUNIT 11"/>
    <property type="match status" value="1"/>
</dbReference>
<evidence type="ECO:0000259" key="1">
    <source>
        <dbReference type="SMART" id="SM00849"/>
    </source>
</evidence>
<accession>A0AA41US67</accession>